<comment type="cofactor">
    <cofactor evidence="1">
        <name>thiamine diphosphate</name>
        <dbReference type="ChEBI" id="CHEBI:58937"/>
    </cofactor>
</comment>
<evidence type="ECO:0000256" key="3">
    <source>
        <dbReference type="ARBA" id="ARBA00023052"/>
    </source>
</evidence>
<evidence type="ECO:0000259" key="5">
    <source>
        <dbReference type="Pfam" id="PF00456"/>
    </source>
</evidence>
<organism evidence="6 7">
    <name type="scientific">Klebsiella variicola</name>
    <dbReference type="NCBI Taxonomy" id="244366"/>
    <lineage>
        <taxon>Bacteria</taxon>
        <taxon>Pseudomonadati</taxon>
        <taxon>Pseudomonadota</taxon>
        <taxon>Gammaproteobacteria</taxon>
        <taxon>Enterobacterales</taxon>
        <taxon>Enterobacteriaceae</taxon>
        <taxon>Klebsiella/Raoultella group</taxon>
        <taxon>Klebsiella</taxon>
        <taxon>Klebsiella pneumoniae complex</taxon>
    </lineage>
</organism>
<feature type="domain" description="Transketolase N-terminal" evidence="5">
    <location>
        <begin position="44"/>
        <end position="110"/>
    </location>
</feature>
<comment type="caution">
    <text evidence="6">The sequence shown here is derived from an EMBL/GenBank/DDBJ whole genome shotgun (WGS) entry which is preliminary data.</text>
</comment>
<feature type="region of interest" description="Disordered" evidence="4">
    <location>
        <begin position="1"/>
        <end position="21"/>
    </location>
</feature>
<gene>
    <name evidence="6" type="ORF">NCTC9177_02898</name>
</gene>
<dbReference type="EMBL" id="UGKR01000003">
    <property type="protein sequence ID" value="STS89037.1"/>
    <property type="molecule type" value="Genomic_DNA"/>
</dbReference>
<protein>
    <submittedName>
        <fullName evidence="6">Transketolase</fullName>
    </submittedName>
</protein>
<dbReference type="Pfam" id="PF00456">
    <property type="entry name" value="Transketolase_N"/>
    <property type="match status" value="1"/>
</dbReference>
<dbReference type="SUPFAM" id="SSF52518">
    <property type="entry name" value="Thiamin diphosphate-binding fold (THDP-binding)"/>
    <property type="match status" value="1"/>
</dbReference>
<reference evidence="6 7" key="1">
    <citation type="submission" date="2018-06" db="EMBL/GenBank/DDBJ databases">
        <authorList>
            <consortium name="Pathogen Informatics"/>
            <person name="Doyle S."/>
        </authorList>
    </citation>
    <scope>NUCLEOTIDE SEQUENCE [LARGE SCALE GENOMIC DNA]</scope>
    <source>
        <strain evidence="6 7">NCTC9177</strain>
    </source>
</reference>
<dbReference type="InterPro" id="IPR005474">
    <property type="entry name" value="Transketolase_N"/>
</dbReference>
<proteinExistence type="inferred from homology"/>
<accession>A0A7H4MFD7</accession>
<sequence length="117" mass="13252">MPTPISPATRCGRKRRASSSTPARWVTVCLLRWGWRWPRRKSNSTRRIFLITGDGELAEGSNWEAALAAAHYGLDNLVIINDKNNLQLAGPTREIMNTDPLADKWRAFRYGSQRMPG</sequence>
<evidence type="ECO:0000313" key="6">
    <source>
        <dbReference type="EMBL" id="STS89037.1"/>
    </source>
</evidence>
<comment type="similarity">
    <text evidence="2">Belongs to the transketolase family.</text>
</comment>
<evidence type="ECO:0000256" key="1">
    <source>
        <dbReference type="ARBA" id="ARBA00001964"/>
    </source>
</evidence>
<keyword evidence="3" id="KW-0786">Thiamine pyrophosphate</keyword>
<dbReference type="Gene3D" id="3.40.50.970">
    <property type="match status" value="1"/>
</dbReference>
<evidence type="ECO:0000256" key="2">
    <source>
        <dbReference type="ARBA" id="ARBA00007131"/>
    </source>
</evidence>
<evidence type="ECO:0000256" key="4">
    <source>
        <dbReference type="SAM" id="MobiDB-lite"/>
    </source>
</evidence>
<name>A0A7H4MFD7_KLEVA</name>
<dbReference type="InterPro" id="IPR029061">
    <property type="entry name" value="THDP-binding"/>
</dbReference>
<dbReference type="Proteomes" id="UP000254545">
    <property type="component" value="Unassembled WGS sequence"/>
</dbReference>
<dbReference type="AlphaFoldDB" id="A0A7H4MFD7"/>
<dbReference type="PANTHER" id="PTHR47514:SF1">
    <property type="entry name" value="TRANSKETOLASE N-TERMINAL SECTION-RELATED"/>
    <property type="match status" value="1"/>
</dbReference>
<dbReference type="PANTHER" id="PTHR47514">
    <property type="entry name" value="TRANSKETOLASE N-TERMINAL SECTION-RELATED"/>
    <property type="match status" value="1"/>
</dbReference>
<evidence type="ECO:0000313" key="7">
    <source>
        <dbReference type="Proteomes" id="UP000254545"/>
    </source>
</evidence>